<proteinExistence type="inferred from homology"/>
<gene>
    <name evidence="14" type="primary">PmUG01_08048900</name>
    <name evidence="14" type="ORF">PMUG01_08048900</name>
</gene>
<evidence type="ECO:0000256" key="2">
    <source>
        <dbReference type="ARBA" id="ARBA00010729"/>
    </source>
</evidence>
<dbReference type="OMA" id="HIIYARE"/>
<feature type="region of interest" description="Disordered" evidence="11">
    <location>
        <begin position="476"/>
        <end position="495"/>
    </location>
</feature>
<evidence type="ECO:0000256" key="9">
    <source>
        <dbReference type="PROSITE-ProRule" id="PRU00576"/>
    </source>
</evidence>
<dbReference type="PROSITE" id="PS51230">
    <property type="entry name" value="EB1_C"/>
    <property type="match status" value="1"/>
</dbReference>
<feature type="coiled-coil region" evidence="10">
    <location>
        <begin position="358"/>
        <end position="399"/>
    </location>
</feature>
<dbReference type="Proteomes" id="UP000219813">
    <property type="component" value="Chromosome 8"/>
</dbReference>
<evidence type="ECO:0000256" key="5">
    <source>
        <dbReference type="ARBA" id="ARBA00022701"/>
    </source>
</evidence>
<dbReference type="VEuPathDB" id="PlasmoDB:PmUG01_08048900"/>
<sequence length="534" mass="62079">MNEAKEVSSVGNMDSGFFVSRKELIEWINKQLKLNITKIEQCSNGAVYIQLLDILFPNKSILNKVKWNAKLEYECIINYKLIQSVFNKLGIKKYMDVDKLIKGKYQDNLEFLQWFKAFFERMVDYNNEQIINYDAIERRKISILGERGDYRLLNNFLPDWAKVDIHIIKDKIMNSENKIVNNCSKRNIDSLGAVGREIPTTAINSGSRGSARKSSSYPNSYASNRSRNSNHSGNNYSTNRSSNSNNYNNNYSTIVNSKKFMTSEKKCIHHSTAHDNYSNSLSYKDTQTHKKHTIKTNTNMNINTNTNNNSNASISTISTHNNINNVNRRLSTSTKLSSQGSLSLNHNRCNTVENQKNMNSLIEQNKKLKAQLESKNKDIMLLQNKLQEEENEKKILLFQKNFYYNKLRFLELLCNQTDDNVLRIDDIQYIIYARENTYFHQTISLKDKTDNRNDLRDQNDQNDQNVQNVQNVQNEHNNENNEDNAHNDHNEVLYSDNSYNGQNFALQNLTTNRDTDLYTDQCNRQNSTDFSMCS</sequence>
<dbReference type="GO" id="GO:0005874">
    <property type="term" value="C:microtubule"/>
    <property type="evidence" value="ECO:0007669"/>
    <property type="project" value="UniProtKB-KW"/>
</dbReference>
<dbReference type="Gene3D" id="1.20.5.1430">
    <property type="match status" value="1"/>
</dbReference>
<dbReference type="AlphaFoldDB" id="A0A1D3PB87"/>
<reference evidence="14 15" key="1">
    <citation type="submission" date="2016-06" db="EMBL/GenBank/DDBJ databases">
        <authorList>
            <consortium name="Pathogen Informatics"/>
        </authorList>
    </citation>
    <scope>NUCLEOTIDE SEQUENCE [LARGE SCALE GENOMIC DNA]</scope>
</reference>
<evidence type="ECO:0000256" key="1">
    <source>
        <dbReference type="ARBA" id="ARBA00004245"/>
    </source>
</evidence>
<dbReference type="Pfam" id="PF03271">
    <property type="entry name" value="EB1"/>
    <property type="match status" value="1"/>
</dbReference>
<dbReference type="FunFam" id="1.10.418.10:FF:000028">
    <property type="entry name" value="RP/EB family microtubule-associated protein"/>
    <property type="match status" value="1"/>
</dbReference>
<dbReference type="KEGG" id="pmal:PMUG01_08048900"/>
<dbReference type="SUPFAM" id="SSF140612">
    <property type="entry name" value="EB1 dimerisation domain-like"/>
    <property type="match status" value="1"/>
</dbReference>
<keyword evidence="4" id="KW-0132">Cell division</keyword>
<comment type="similarity">
    <text evidence="2">Belongs to the MAPRE family.</text>
</comment>
<accession>A0A1D3PB87</accession>
<name>A0A1D3PB87_PLAMA</name>
<dbReference type="InterPro" id="IPR036872">
    <property type="entry name" value="CH_dom_sf"/>
</dbReference>
<dbReference type="InterPro" id="IPR004953">
    <property type="entry name" value="EB1_C"/>
</dbReference>
<evidence type="ECO:0000256" key="7">
    <source>
        <dbReference type="ARBA" id="ARBA00023212"/>
    </source>
</evidence>
<keyword evidence="6" id="KW-0498">Mitosis</keyword>
<evidence type="ECO:0000313" key="15">
    <source>
        <dbReference type="Proteomes" id="UP000219813"/>
    </source>
</evidence>
<dbReference type="Pfam" id="PF00307">
    <property type="entry name" value="CH"/>
    <property type="match status" value="1"/>
</dbReference>
<feature type="region of interest" description="Disordered" evidence="11">
    <location>
        <begin position="201"/>
        <end position="250"/>
    </location>
</feature>
<organism evidence="14 15">
    <name type="scientific">Plasmodium malariae</name>
    <dbReference type="NCBI Taxonomy" id="5858"/>
    <lineage>
        <taxon>Eukaryota</taxon>
        <taxon>Sar</taxon>
        <taxon>Alveolata</taxon>
        <taxon>Apicomplexa</taxon>
        <taxon>Aconoidasida</taxon>
        <taxon>Haemosporida</taxon>
        <taxon>Plasmodiidae</taxon>
        <taxon>Plasmodium</taxon>
        <taxon>Plasmodium (Plasmodium)</taxon>
    </lineage>
</organism>
<keyword evidence="3" id="KW-0963">Cytoplasm</keyword>
<dbReference type="EMBL" id="LT594629">
    <property type="protein sequence ID" value="SCN12360.1"/>
    <property type="molecule type" value="Genomic_DNA"/>
</dbReference>
<comment type="subcellular location">
    <subcellularLocation>
        <location evidence="1">Cytoplasm</location>
        <location evidence="1">Cytoskeleton</location>
    </subcellularLocation>
</comment>
<feature type="compositionally biased region" description="Low complexity" evidence="11">
    <location>
        <begin position="205"/>
        <end position="250"/>
    </location>
</feature>
<dbReference type="PANTHER" id="PTHR10623">
    <property type="entry name" value="MICROTUBULE-ASSOCIATED PROTEIN RP/EB FAMILY MEMBER"/>
    <property type="match status" value="1"/>
</dbReference>
<keyword evidence="15" id="KW-1185">Reference proteome</keyword>
<dbReference type="SUPFAM" id="SSF47576">
    <property type="entry name" value="Calponin-homology domain, CH-domain"/>
    <property type="match status" value="1"/>
</dbReference>
<evidence type="ECO:0000259" key="12">
    <source>
        <dbReference type="PROSITE" id="PS50021"/>
    </source>
</evidence>
<dbReference type="RefSeq" id="XP_028861331.1">
    <property type="nucleotide sequence ID" value="XM_029004664.1"/>
</dbReference>
<keyword evidence="10" id="KW-0175">Coiled coil</keyword>
<feature type="domain" description="Calponin-homology (CH)" evidence="12">
    <location>
        <begin position="18"/>
        <end position="120"/>
    </location>
</feature>
<evidence type="ECO:0000259" key="13">
    <source>
        <dbReference type="PROSITE" id="PS51230"/>
    </source>
</evidence>
<evidence type="ECO:0000313" key="14">
    <source>
        <dbReference type="EMBL" id="SCN12360.1"/>
    </source>
</evidence>
<evidence type="ECO:0000256" key="3">
    <source>
        <dbReference type="ARBA" id="ARBA00022490"/>
    </source>
</evidence>
<keyword evidence="8" id="KW-0131">Cell cycle</keyword>
<evidence type="ECO:0000256" key="8">
    <source>
        <dbReference type="ARBA" id="ARBA00023306"/>
    </source>
</evidence>
<evidence type="ECO:0000256" key="6">
    <source>
        <dbReference type="ARBA" id="ARBA00022776"/>
    </source>
</evidence>
<protein>
    <submittedName>
        <fullName evidence="14">EB1 homolog, putative</fullName>
    </submittedName>
</protein>
<evidence type="ECO:0000256" key="4">
    <source>
        <dbReference type="ARBA" id="ARBA00022618"/>
    </source>
</evidence>
<evidence type="ECO:0000256" key="11">
    <source>
        <dbReference type="SAM" id="MobiDB-lite"/>
    </source>
</evidence>
<dbReference type="OrthoDB" id="2119228at2759"/>
<dbReference type="GO" id="GO:0051301">
    <property type="term" value="P:cell division"/>
    <property type="evidence" value="ECO:0007669"/>
    <property type="project" value="UniProtKB-KW"/>
</dbReference>
<evidence type="ECO:0000256" key="10">
    <source>
        <dbReference type="SAM" id="Coils"/>
    </source>
</evidence>
<dbReference type="Gene3D" id="1.10.418.10">
    <property type="entry name" value="Calponin-like domain"/>
    <property type="match status" value="1"/>
</dbReference>
<dbReference type="PROSITE" id="PS50021">
    <property type="entry name" value="CH"/>
    <property type="match status" value="1"/>
</dbReference>
<dbReference type="GO" id="GO:0008017">
    <property type="term" value="F:microtubule binding"/>
    <property type="evidence" value="ECO:0007669"/>
    <property type="project" value="InterPro"/>
</dbReference>
<feature type="compositionally biased region" description="Basic and acidic residues" evidence="11">
    <location>
        <begin position="476"/>
        <end position="491"/>
    </location>
</feature>
<dbReference type="InterPro" id="IPR027328">
    <property type="entry name" value="MAPRE"/>
</dbReference>
<feature type="domain" description="EB1 C-terminal" evidence="13">
    <location>
        <begin position="371"/>
        <end position="440"/>
    </location>
</feature>
<dbReference type="InterPro" id="IPR001715">
    <property type="entry name" value="CH_dom"/>
</dbReference>
<keyword evidence="5 9" id="KW-0493">Microtubule</keyword>
<dbReference type="GeneID" id="39868471"/>
<dbReference type="InterPro" id="IPR036133">
    <property type="entry name" value="EB1_C_sf"/>
</dbReference>
<keyword evidence="7" id="KW-0206">Cytoskeleton</keyword>